<evidence type="ECO:0000256" key="1">
    <source>
        <dbReference type="SAM" id="Phobius"/>
    </source>
</evidence>
<feature type="transmembrane region" description="Helical" evidence="1">
    <location>
        <begin position="12"/>
        <end position="29"/>
    </location>
</feature>
<keyword evidence="1" id="KW-1133">Transmembrane helix</keyword>
<proteinExistence type="predicted"/>
<dbReference type="Proteomes" id="UP001589750">
    <property type="component" value="Unassembled WGS sequence"/>
</dbReference>
<name>A0ABV5KE07_9ACTN</name>
<evidence type="ECO:0000313" key="2">
    <source>
        <dbReference type="EMBL" id="MFB9314967.1"/>
    </source>
</evidence>
<keyword evidence="3" id="KW-1185">Reference proteome</keyword>
<comment type="caution">
    <text evidence="2">The sequence shown here is derived from an EMBL/GenBank/DDBJ whole genome shotgun (WGS) entry which is preliminary data.</text>
</comment>
<evidence type="ECO:0000313" key="3">
    <source>
        <dbReference type="Proteomes" id="UP001589750"/>
    </source>
</evidence>
<feature type="transmembrane region" description="Helical" evidence="1">
    <location>
        <begin position="191"/>
        <end position="217"/>
    </location>
</feature>
<gene>
    <name evidence="2" type="ORF">ACFFRI_18050</name>
</gene>
<dbReference type="EMBL" id="JBHMDG010000026">
    <property type="protein sequence ID" value="MFB9314967.1"/>
    <property type="molecule type" value="Genomic_DNA"/>
</dbReference>
<feature type="transmembrane region" description="Helical" evidence="1">
    <location>
        <begin position="35"/>
        <end position="58"/>
    </location>
</feature>
<sequence>MLNDIARPTRLMLAGFGIALGVIVSGTVTGRTGGVALALLLGGLGLEVLVLLGLPVVLGRAERRFRELVVAASAEIATGAVVPVPALGRVVRRRIVRLPWWMPGRGAGAGPSVMVVLTAVGDGPARRVAAVVPADLGLHLRHVPAELLVHPRHRDVAVVDDRVTHERLVAIDADPRWGTERLPTDRTVVGGYVALVASLVVGAAVGAGLGTLVVTLAT</sequence>
<dbReference type="RefSeq" id="WP_140010086.1">
    <property type="nucleotide sequence ID" value="NZ_JBHMDG010000026.1"/>
</dbReference>
<accession>A0ABV5KE07</accession>
<reference evidence="2 3" key="1">
    <citation type="submission" date="2024-09" db="EMBL/GenBank/DDBJ databases">
        <authorList>
            <person name="Sun Q."/>
            <person name="Mori K."/>
        </authorList>
    </citation>
    <scope>NUCLEOTIDE SEQUENCE [LARGE SCALE GENOMIC DNA]</scope>
    <source>
        <strain evidence="2 3">JCM 9626</strain>
    </source>
</reference>
<keyword evidence="1" id="KW-0472">Membrane</keyword>
<keyword evidence="1" id="KW-0812">Transmembrane</keyword>
<protein>
    <submittedName>
        <fullName evidence="2">Uncharacterized protein</fullName>
    </submittedName>
</protein>
<organism evidence="2 3">
    <name type="scientific">Nocardioides plantarum</name>
    <dbReference type="NCBI Taxonomy" id="29299"/>
    <lineage>
        <taxon>Bacteria</taxon>
        <taxon>Bacillati</taxon>
        <taxon>Actinomycetota</taxon>
        <taxon>Actinomycetes</taxon>
        <taxon>Propionibacteriales</taxon>
        <taxon>Nocardioidaceae</taxon>
        <taxon>Nocardioides</taxon>
    </lineage>
</organism>